<gene>
    <name evidence="2" type="primary">CABZ01002339.1</name>
</gene>
<protein>
    <recommendedName>
        <fullName evidence="1">DUF6729 domain-containing protein</fullName>
    </recommendedName>
</protein>
<organism evidence="2">
    <name type="scientific">Nothobranchius kuhntae</name>
    <name type="common">Beira killifish</name>
    <dbReference type="NCBI Taxonomy" id="321403"/>
    <lineage>
        <taxon>Eukaryota</taxon>
        <taxon>Metazoa</taxon>
        <taxon>Chordata</taxon>
        <taxon>Craniata</taxon>
        <taxon>Vertebrata</taxon>
        <taxon>Euteleostomi</taxon>
        <taxon>Actinopterygii</taxon>
        <taxon>Neopterygii</taxon>
        <taxon>Teleostei</taxon>
        <taxon>Neoteleostei</taxon>
        <taxon>Acanthomorphata</taxon>
        <taxon>Ovalentaria</taxon>
        <taxon>Atherinomorphae</taxon>
        <taxon>Cyprinodontiformes</taxon>
        <taxon>Nothobranchiidae</taxon>
        <taxon>Nothobranchius</taxon>
    </lineage>
</organism>
<reference evidence="2" key="2">
    <citation type="submission" date="2016-06" db="EMBL/GenBank/DDBJ databases">
        <title>The genome of a short-lived fish provides insights into sex chromosome evolution and the genetic control of aging.</title>
        <authorList>
            <person name="Reichwald K."/>
            <person name="Felder M."/>
            <person name="Petzold A."/>
            <person name="Koch P."/>
            <person name="Groth M."/>
            <person name="Platzer M."/>
        </authorList>
    </citation>
    <scope>NUCLEOTIDE SEQUENCE</scope>
    <source>
        <tissue evidence="2">Brain</tissue>
    </source>
</reference>
<evidence type="ECO:0000259" key="1">
    <source>
        <dbReference type="Pfam" id="PF20499"/>
    </source>
</evidence>
<dbReference type="InterPro" id="IPR046616">
    <property type="entry name" value="DUF6729"/>
</dbReference>
<accession>A0A1A8J5S9</accession>
<proteinExistence type="predicted"/>
<evidence type="ECO:0000313" key="2">
    <source>
        <dbReference type="EMBL" id="SBR04856.1"/>
    </source>
</evidence>
<name>A0A1A8J5S9_NOTKU</name>
<dbReference type="PANTHER" id="PTHR47773:SF1">
    <property type="entry name" value="C2H2-TYPE DOMAIN-CONTAINING PROTEIN"/>
    <property type="match status" value="1"/>
</dbReference>
<dbReference type="PANTHER" id="PTHR47773">
    <property type="entry name" value="SI:DKEY-9I5.2-RELATED"/>
    <property type="match status" value="1"/>
</dbReference>
<feature type="domain" description="DUF6729" evidence="1">
    <location>
        <begin position="66"/>
        <end position="173"/>
    </location>
</feature>
<dbReference type="EMBL" id="HAED01018411">
    <property type="protein sequence ID" value="SBR04856.1"/>
    <property type="molecule type" value="Transcribed_RNA"/>
</dbReference>
<dbReference type="AlphaFoldDB" id="A0A1A8J5S9"/>
<dbReference type="Pfam" id="PF20499">
    <property type="entry name" value="DUF6729"/>
    <property type="match status" value="1"/>
</dbReference>
<reference evidence="2" key="1">
    <citation type="submission" date="2016-05" db="EMBL/GenBank/DDBJ databases">
        <authorList>
            <person name="Lavstsen T."/>
            <person name="Jespersen J.S."/>
        </authorList>
    </citation>
    <scope>NUCLEOTIDE SEQUENCE</scope>
    <source>
        <tissue evidence="2">Brain</tissue>
    </source>
</reference>
<sequence length="209" mass="22975">MTSPVIRIVNPGAPLNRQQAVLLATKESGLYRDKKLWFPVPHPELLYQATALECAEKLLRADGVSSPTQQQRLGKLVRHICDLSSWYTLLTEVLCCGPCTKAAGAGGGGAVGRWPAWDPAVVSQLSEAHQALFPAVLTSECGVDKNVVRLFRDRTEDNAMVKVTQRHNKYKKKTFCPVKKMSTSKGLTGIKFECFEDFKLAVDSKDAAV</sequence>